<dbReference type="GO" id="GO:0050906">
    <property type="term" value="P:detection of stimulus involved in sensory perception"/>
    <property type="evidence" value="ECO:0007669"/>
    <property type="project" value="EnsemblMetazoa"/>
</dbReference>
<dbReference type="PANTHER" id="PTHR15614">
    <property type="entry name" value="INTRAFLAGELLAR TRANSPORT PROTEIN 81 HOMOLOG"/>
    <property type="match status" value="1"/>
</dbReference>
<evidence type="ECO:0000256" key="11">
    <source>
        <dbReference type="ARBA" id="ARBA00023273"/>
    </source>
</evidence>
<reference evidence="18" key="2">
    <citation type="submission" date="2022-06" db="UniProtKB">
        <authorList>
            <consortium name="EnsemblMetazoa"/>
        </authorList>
    </citation>
    <scope>IDENTIFICATION</scope>
</reference>
<evidence type="ECO:0000256" key="16">
    <source>
        <dbReference type="SAM" id="Coils"/>
    </source>
</evidence>
<dbReference type="GO" id="GO:0030992">
    <property type="term" value="C:intraciliary transport particle B"/>
    <property type="evidence" value="ECO:0007669"/>
    <property type="project" value="InterPro"/>
</dbReference>
<evidence type="ECO:0000256" key="9">
    <source>
        <dbReference type="ARBA" id="ARBA00023069"/>
    </source>
</evidence>
<dbReference type="GO" id="GO:0097730">
    <property type="term" value="C:non-motile cilium"/>
    <property type="evidence" value="ECO:0007669"/>
    <property type="project" value="EnsemblMetazoa"/>
</dbReference>
<keyword evidence="11" id="KW-0966">Cell projection</keyword>
<keyword evidence="3" id="KW-0597">Phosphoprotein</keyword>
<dbReference type="GO" id="GO:0008017">
    <property type="term" value="F:microtubule binding"/>
    <property type="evidence" value="ECO:0007669"/>
    <property type="project" value="EnsemblMetazoa"/>
</dbReference>
<keyword evidence="7" id="KW-0007">Acetylation</keyword>
<dbReference type="Gene3D" id="1.10.418.70">
    <property type="entry name" value="Intraflagellar transport protein 81, N-terminal domain"/>
    <property type="match status" value="1"/>
</dbReference>
<dbReference type="GO" id="GO:0042073">
    <property type="term" value="P:intraciliary transport"/>
    <property type="evidence" value="ECO:0007669"/>
    <property type="project" value="EnsemblMetazoa"/>
</dbReference>
<keyword evidence="5" id="KW-0970">Cilium biogenesis/degradation</keyword>
<keyword evidence="8 16" id="KW-0175">Coiled coil</keyword>
<evidence type="ECO:0000256" key="7">
    <source>
        <dbReference type="ARBA" id="ARBA00022990"/>
    </source>
</evidence>
<name>A0A8R1XUZ8_ONCVO</name>
<organism evidence="18 19">
    <name type="scientific">Onchocerca volvulus</name>
    <dbReference type="NCBI Taxonomy" id="6282"/>
    <lineage>
        <taxon>Eukaryota</taxon>
        <taxon>Metazoa</taxon>
        <taxon>Ecdysozoa</taxon>
        <taxon>Nematoda</taxon>
        <taxon>Chromadorea</taxon>
        <taxon>Rhabditida</taxon>
        <taxon>Spirurina</taxon>
        <taxon>Spiruromorpha</taxon>
        <taxon>Filarioidea</taxon>
        <taxon>Onchocercidae</taxon>
        <taxon>Onchocerca</taxon>
    </lineage>
</organism>
<dbReference type="EMBL" id="CMVM020000076">
    <property type="status" value="NOT_ANNOTATED_CDS"/>
    <property type="molecule type" value="Genomic_DNA"/>
</dbReference>
<sequence length="640" mass="74540">MATELRTIVDGLNDEPFKMNLNLISLDAVSNEQLLQILSDVLLWIEELNTIDIREEGADVTALRIFNSLRVLKYRPPADIEKLQQWRCNIVEGEKTVIYPILEWIFKNVDVLKERAYLAKYLTKTDVPGAFQDPEVVELSNQISTLMEEFKEVHSQVIEARKDSLLMANIQADLNAMKIEKEQLSKRTDKIEHKLHGIANVDHLLWLAEKCRLENEQLEKVGHLRLEQKNLILFNDQKLQRLNVSLEEVKAAGENVDPTKRMKALKEEVETNRYMVNEKLPKEIEAKRALVADLSKVVDIATMDKSDIVELQQKIEKMNQEIMGLIDERDRKDENTDKLSIYRHQASAIYKKKTKLVEKLQEARSELQNITNKVEAKKNNLREKGGTDFVITTTQFKNYVNKLRIKTSDYKRKHAEINDLKSEHAILSRTTDILANQWKILMQKIEENGEKIIEIHNINHDKKSETAKSEINDVKKLRDMISESNQQMDLKRTAIDALKQSNTELNKQLTDAKELFDAKKRNYDATEANFESEFREIEENVKSMENEMVTKKRKIFRAEIEIKIMKTISEKLRQEGLRLVNQIEKEISRVNKELEVLRRSDQGNGLSVEEATAQVAMWRSLMKIFQLKLQIAEEGNTYRM</sequence>
<dbReference type="GO" id="GO:0060271">
    <property type="term" value="P:cilium assembly"/>
    <property type="evidence" value="ECO:0007669"/>
    <property type="project" value="InterPro"/>
</dbReference>
<keyword evidence="19" id="KW-1185">Reference proteome</keyword>
<feature type="coiled-coil region" evidence="16">
    <location>
        <begin position="301"/>
        <end position="384"/>
    </location>
</feature>
<evidence type="ECO:0000256" key="8">
    <source>
        <dbReference type="ARBA" id="ARBA00023054"/>
    </source>
</evidence>
<evidence type="ECO:0000256" key="13">
    <source>
        <dbReference type="ARBA" id="ARBA00055755"/>
    </source>
</evidence>
<evidence type="ECO:0000256" key="15">
    <source>
        <dbReference type="ARBA" id="ARBA00079903"/>
    </source>
</evidence>
<keyword evidence="10" id="KW-0206">Cytoskeleton</keyword>
<evidence type="ECO:0000256" key="2">
    <source>
        <dbReference type="ARBA" id="ARBA00022490"/>
    </source>
</evidence>
<evidence type="ECO:0000256" key="6">
    <source>
        <dbReference type="ARBA" id="ARBA00022871"/>
    </source>
</evidence>
<feature type="domain" description="IFT81 calponin homology" evidence="17">
    <location>
        <begin position="4"/>
        <end position="125"/>
    </location>
</feature>
<dbReference type="GO" id="GO:0036064">
    <property type="term" value="C:ciliary basal body"/>
    <property type="evidence" value="ECO:0007669"/>
    <property type="project" value="TreeGrafter"/>
</dbReference>
<feature type="coiled-coil region" evidence="16">
    <location>
        <begin position="167"/>
        <end position="194"/>
    </location>
</feature>
<evidence type="ECO:0000256" key="5">
    <source>
        <dbReference type="ARBA" id="ARBA00022794"/>
    </source>
</evidence>
<dbReference type="EnsemblMetazoa" id="OVOC2756.1">
    <property type="protein sequence ID" value="OVOC2756.1"/>
    <property type="gene ID" value="WBGene00239565"/>
</dbReference>
<protein>
    <recommendedName>
        <fullName evidence="14">Intraflagellar transport protein 81 homolog</fullName>
    </recommendedName>
    <alternativeName>
        <fullName evidence="15">Carnitine deficiency-associated protein expressed in ventricle 1</fullName>
    </alternativeName>
</protein>
<dbReference type="Pfam" id="PF18383">
    <property type="entry name" value="IFT81_CH"/>
    <property type="match status" value="1"/>
</dbReference>
<evidence type="ECO:0000259" key="17">
    <source>
        <dbReference type="Pfam" id="PF18383"/>
    </source>
</evidence>
<evidence type="ECO:0000256" key="12">
    <source>
        <dbReference type="ARBA" id="ARBA00043983"/>
    </source>
</evidence>
<dbReference type="Proteomes" id="UP000024404">
    <property type="component" value="Unassembled WGS sequence"/>
</dbReference>
<evidence type="ECO:0000256" key="1">
    <source>
        <dbReference type="ARBA" id="ARBA00004120"/>
    </source>
</evidence>
<dbReference type="FunFam" id="1.10.418.70:FF:000001">
    <property type="entry name" value="Intraflagellar transport protein 81 homolog"/>
    <property type="match status" value="1"/>
</dbReference>
<reference evidence="19" key="1">
    <citation type="submission" date="2013-10" db="EMBL/GenBank/DDBJ databases">
        <title>Genome sequencing of Onchocerca volvulus.</title>
        <authorList>
            <person name="Cotton J."/>
            <person name="Tsai J."/>
            <person name="Stanley E."/>
            <person name="Tracey A."/>
            <person name="Holroyd N."/>
            <person name="Lustigman S."/>
            <person name="Berriman M."/>
        </authorList>
    </citation>
    <scope>NUCLEOTIDE SEQUENCE</scope>
</reference>
<dbReference type="GO" id="GO:0006935">
    <property type="term" value="P:chemotaxis"/>
    <property type="evidence" value="ECO:0007669"/>
    <property type="project" value="EnsemblMetazoa"/>
</dbReference>
<keyword evidence="4" id="KW-0221">Differentiation</keyword>
<comment type="subcellular location">
    <subcellularLocation>
        <location evidence="1">Cytoplasm</location>
        <location evidence="1">Cytoskeleton</location>
        <location evidence="1">Cilium basal body</location>
    </subcellularLocation>
</comment>
<evidence type="ECO:0000256" key="4">
    <source>
        <dbReference type="ARBA" id="ARBA00022782"/>
    </source>
</evidence>
<dbReference type="GO" id="GO:0035264">
    <property type="term" value="P:multicellular organism growth"/>
    <property type="evidence" value="ECO:0007669"/>
    <property type="project" value="EnsemblMetazoa"/>
</dbReference>
<comment type="function">
    <text evidence="13">Component of the intraflagellar transport (IFT) complex B: together with IFT74, forms a tubulin-binding module that specifically mediates transport of tubulin within the cilium. Binds tubulin via its CH (calponin-homology)-like region. Required for ciliogenesis. Required for proper regulation of SHH signaling. Plays an important role during spermatogenesis by modulating the assembly and elongation of the sperm flagella.</text>
</comment>
<dbReference type="OMA" id="WILTHME"/>
<evidence type="ECO:0000256" key="3">
    <source>
        <dbReference type="ARBA" id="ARBA00022553"/>
    </source>
</evidence>
<feature type="coiled-coil region" evidence="16">
    <location>
        <begin position="495"/>
        <end position="600"/>
    </location>
</feature>
<dbReference type="GO" id="GO:0030154">
    <property type="term" value="P:cell differentiation"/>
    <property type="evidence" value="ECO:0007669"/>
    <property type="project" value="UniProtKB-KW"/>
</dbReference>
<accession>A0A8R1XUZ8</accession>
<comment type="similarity">
    <text evidence="12">Belongs to the IFT81 family.</text>
</comment>
<dbReference type="AlphaFoldDB" id="A0A8R1XUZ8"/>
<evidence type="ECO:0000256" key="10">
    <source>
        <dbReference type="ARBA" id="ARBA00023212"/>
    </source>
</evidence>
<dbReference type="InterPro" id="IPR029600">
    <property type="entry name" value="IFT81"/>
</dbReference>
<keyword evidence="9" id="KW-0969">Cilium</keyword>
<keyword evidence="6" id="KW-0744">Spermatogenesis</keyword>
<evidence type="ECO:0000313" key="19">
    <source>
        <dbReference type="Proteomes" id="UP000024404"/>
    </source>
</evidence>
<dbReference type="InterPro" id="IPR041146">
    <property type="entry name" value="IFT81_CH"/>
</dbReference>
<evidence type="ECO:0000256" key="14">
    <source>
        <dbReference type="ARBA" id="ARBA00073058"/>
    </source>
</evidence>
<keyword evidence="2" id="KW-0963">Cytoplasm</keyword>
<dbReference type="GO" id="GO:0007283">
    <property type="term" value="P:spermatogenesis"/>
    <property type="evidence" value="ECO:0007669"/>
    <property type="project" value="UniProtKB-KW"/>
</dbReference>
<dbReference type="InterPro" id="IPR043016">
    <property type="entry name" value="IFT81_N_sf"/>
</dbReference>
<dbReference type="PANTHER" id="PTHR15614:SF2">
    <property type="entry name" value="INTRAFLAGELLAR TRANSPORT PROTEIN 81 HOMOLOG"/>
    <property type="match status" value="1"/>
</dbReference>
<proteinExistence type="inferred from homology"/>
<evidence type="ECO:0000313" key="18">
    <source>
        <dbReference type="EnsemblMetazoa" id="OVOC2756.1"/>
    </source>
</evidence>